<keyword evidence="6 8" id="KW-0675">Receptor</keyword>
<reference evidence="9" key="1">
    <citation type="submission" date="2022-01" db="EMBL/GenBank/DDBJ databases">
        <authorList>
            <person name="King R."/>
        </authorList>
    </citation>
    <scope>NUCLEOTIDE SEQUENCE</scope>
</reference>
<keyword evidence="7 8" id="KW-0807">Transducer</keyword>
<dbReference type="GO" id="GO:0005886">
    <property type="term" value="C:plasma membrane"/>
    <property type="evidence" value="ECO:0007669"/>
    <property type="project" value="UniProtKB-SubCell"/>
</dbReference>
<dbReference type="GO" id="GO:0008049">
    <property type="term" value="P:male courtship behavior"/>
    <property type="evidence" value="ECO:0007669"/>
    <property type="project" value="TreeGrafter"/>
</dbReference>
<evidence type="ECO:0000256" key="4">
    <source>
        <dbReference type="ARBA" id="ARBA00022989"/>
    </source>
</evidence>
<dbReference type="Proteomes" id="UP001153712">
    <property type="component" value="Chromosome 14"/>
</dbReference>
<feature type="transmembrane region" description="Helical" evidence="8">
    <location>
        <begin position="295"/>
        <end position="315"/>
    </location>
</feature>
<evidence type="ECO:0000256" key="2">
    <source>
        <dbReference type="ARBA" id="ARBA00022475"/>
    </source>
</evidence>
<dbReference type="Pfam" id="PF08395">
    <property type="entry name" value="7tm_7"/>
    <property type="match status" value="1"/>
</dbReference>
<evidence type="ECO:0000256" key="3">
    <source>
        <dbReference type="ARBA" id="ARBA00022692"/>
    </source>
</evidence>
<keyword evidence="3 8" id="KW-0812">Transmembrane</keyword>
<proteinExistence type="inferred from homology"/>
<gene>
    <name evidence="9" type="ORF">PHYEVI_LOCUS3927</name>
</gene>
<evidence type="ECO:0000256" key="6">
    <source>
        <dbReference type="ARBA" id="ARBA00023170"/>
    </source>
</evidence>
<feature type="transmembrane region" description="Helical" evidence="8">
    <location>
        <begin position="156"/>
        <end position="178"/>
    </location>
</feature>
<dbReference type="GO" id="GO:0050909">
    <property type="term" value="P:sensory perception of taste"/>
    <property type="evidence" value="ECO:0007669"/>
    <property type="project" value="InterPro"/>
</dbReference>
<dbReference type="EMBL" id="OU900107">
    <property type="protein sequence ID" value="CAG9857522.1"/>
    <property type="molecule type" value="Genomic_DNA"/>
</dbReference>
<organism evidence="9 10">
    <name type="scientific">Phyllotreta striolata</name>
    <name type="common">Striped flea beetle</name>
    <name type="synonym">Crioceris striolata</name>
    <dbReference type="NCBI Taxonomy" id="444603"/>
    <lineage>
        <taxon>Eukaryota</taxon>
        <taxon>Metazoa</taxon>
        <taxon>Ecdysozoa</taxon>
        <taxon>Arthropoda</taxon>
        <taxon>Hexapoda</taxon>
        <taxon>Insecta</taxon>
        <taxon>Pterygota</taxon>
        <taxon>Neoptera</taxon>
        <taxon>Endopterygota</taxon>
        <taxon>Coleoptera</taxon>
        <taxon>Polyphaga</taxon>
        <taxon>Cucujiformia</taxon>
        <taxon>Chrysomeloidea</taxon>
        <taxon>Chrysomelidae</taxon>
        <taxon>Galerucinae</taxon>
        <taxon>Alticini</taxon>
        <taxon>Phyllotreta</taxon>
    </lineage>
</organism>
<dbReference type="GO" id="GO:0043025">
    <property type="term" value="C:neuronal cell body"/>
    <property type="evidence" value="ECO:0007669"/>
    <property type="project" value="TreeGrafter"/>
</dbReference>
<dbReference type="PANTHER" id="PTHR21143">
    <property type="entry name" value="INVERTEBRATE GUSTATORY RECEPTOR"/>
    <property type="match status" value="1"/>
</dbReference>
<dbReference type="GO" id="GO:0030425">
    <property type="term" value="C:dendrite"/>
    <property type="evidence" value="ECO:0007669"/>
    <property type="project" value="TreeGrafter"/>
</dbReference>
<keyword evidence="5 8" id="KW-0472">Membrane</keyword>
<evidence type="ECO:0000313" key="9">
    <source>
        <dbReference type="EMBL" id="CAG9857522.1"/>
    </source>
</evidence>
<dbReference type="GO" id="GO:0007165">
    <property type="term" value="P:signal transduction"/>
    <property type="evidence" value="ECO:0007669"/>
    <property type="project" value="UniProtKB-KW"/>
</dbReference>
<dbReference type="AlphaFoldDB" id="A0A9N9TJK6"/>
<keyword evidence="4 8" id="KW-1133">Transmembrane helix</keyword>
<evidence type="ECO:0000313" key="10">
    <source>
        <dbReference type="Proteomes" id="UP001153712"/>
    </source>
</evidence>
<feature type="transmembrane region" description="Helical" evidence="8">
    <location>
        <begin position="62"/>
        <end position="87"/>
    </location>
</feature>
<dbReference type="PANTHER" id="PTHR21143:SF104">
    <property type="entry name" value="GUSTATORY RECEPTOR 8A-RELATED"/>
    <property type="match status" value="1"/>
</dbReference>
<feature type="transmembrane region" description="Helical" evidence="8">
    <location>
        <begin position="377"/>
        <end position="397"/>
    </location>
</feature>
<comment type="similarity">
    <text evidence="8">Belongs to the insect chemoreceptor superfamily. Gustatory receptor (GR) family.</text>
</comment>
<protein>
    <recommendedName>
        <fullName evidence="8">Gustatory receptor</fullName>
    </recommendedName>
</protein>
<evidence type="ECO:0000256" key="8">
    <source>
        <dbReference type="RuleBase" id="RU363108"/>
    </source>
</evidence>
<comment type="subcellular location">
    <subcellularLocation>
        <location evidence="1 8">Cell membrane</location>
        <topology evidence="1 8">Multi-pass membrane protein</topology>
    </subcellularLocation>
</comment>
<dbReference type="GO" id="GO:0007635">
    <property type="term" value="P:chemosensory behavior"/>
    <property type="evidence" value="ECO:0007669"/>
    <property type="project" value="TreeGrafter"/>
</dbReference>
<accession>A0A9N9TJK6</accession>
<evidence type="ECO:0000256" key="7">
    <source>
        <dbReference type="ARBA" id="ARBA00023224"/>
    </source>
</evidence>
<keyword evidence="2 8" id="KW-1003">Cell membrane</keyword>
<dbReference type="GO" id="GO:0030424">
    <property type="term" value="C:axon"/>
    <property type="evidence" value="ECO:0007669"/>
    <property type="project" value="TreeGrafter"/>
</dbReference>
<comment type="caution">
    <text evidence="8">Lacks conserved residue(s) required for the propagation of feature annotation.</text>
</comment>
<feature type="transmembrane region" description="Helical" evidence="8">
    <location>
        <begin position="259"/>
        <end position="283"/>
    </location>
</feature>
<dbReference type="InterPro" id="IPR013604">
    <property type="entry name" value="7TM_chemorcpt"/>
</dbReference>
<sequence>MTERQVTEIDDVWIISKGSRRYDMDESKSTWATLPIVRIVQKSSEIFAVTAPNLYDYEGASLLYVAYAIVVCLSQLTASALSTYVHWTKRSSGMSMTSNVLFTIVRLQLALTNVTSIVTLVLVKRRRLVGKTRRLGNVERTLQANFQRTIDYKPTVLTAQLGLFIGLILCIGIFDVYVTASSLQYDAFDAAIHSSYRLQVFIVALTTAQVRCCCARIQAAVEFANERMRDTLRTVAGEATFFLRRYDELCDAVDAVSDVYGAAMLMIVGCVVANLLAGSSALLKVLTVVRRDDALLLTSLFGIVEYAVISVMLAVPCGNASNEARKTCLVSYKILLGFQGSSRFGRCKNVKEELLLLAEHVRARNVRFSTGFFPVDYNVLFLILGSVATYLIIILQFQ</sequence>
<evidence type="ECO:0000256" key="5">
    <source>
        <dbReference type="ARBA" id="ARBA00023136"/>
    </source>
</evidence>
<name>A0A9N9TJK6_PHYSR</name>
<dbReference type="OrthoDB" id="6774919at2759"/>
<comment type="function">
    <text evidence="8">Gustatory receptor which mediates acceptance or avoidance behavior, depending on its substrates.</text>
</comment>
<evidence type="ECO:0000256" key="1">
    <source>
        <dbReference type="ARBA" id="ARBA00004651"/>
    </source>
</evidence>
<feature type="transmembrane region" description="Helical" evidence="8">
    <location>
        <begin position="99"/>
        <end position="123"/>
    </location>
</feature>
<keyword evidence="10" id="KW-1185">Reference proteome</keyword>